<feature type="region of interest" description="Disordered" evidence="2">
    <location>
        <begin position="113"/>
        <end position="148"/>
    </location>
</feature>
<keyword evidence="5" id="KW-1185">Reference proteome</keyword>
<dbReference type="Gene3D" id="4.10.240.10">
    <property type="entry name" value="Zn(2)-C6 fungal-type DNA-binding domain"/>
    <property type="match status" value="1"/>
</dbReference>
<organism evidence="4 5">
    <name type="scientific">Ramalina farinacea</name>
    <dbReference type="NCBI Taxonomy" id="258253"/>
    <lineage>
        <taxon>Eukaryota</taxon>
        <taxon>Fungi</taxon>
        <taxon>Dikarya</taxon>
        <taxon>Ascomycota</taxon>
        <taxon>Pezizomycotina</taxon>
        <taxon>Lecanoromycetes</taxon>
        <taxon>OSLEUM clade</taxon>
        <taxon>Lecanoromycetidae</taxon>
        <taxon>Lecanorales</taxon>
        <taxon>Lecanorineae</taxon>
        <taxon>Ramalinaceae</taxon>
        <taxon>Ramalina</taxon>
    </lineage>
</organism>
<feature type="region of interest" description="Disordered" evidence="2">
    <location>
        <begin position="478"/>
        <end position="512"/>
    </location>
</feature>
<protein>
    <recommendedName>
        <fullName evidence="3">Zn(2)-C6 fungal-type domain-containing protein</fullName>
    </recommendedName>
</protein>
<feature type="compositionally biased region" description="Polar residues" evidence="2">
    <location>
        <begin position="549"/>
        <end position="571"/>
    </location>
</feature>
<dbReference type="Pfam" id="PF00172">
    <property type="entry name" value="Zn_clus"/>
    <property type="match status" value="1"/>
</dbReference>
<keyword evidence="1" id="KW-0539">Nucleus</keyword>
<dbReference type="Proteomes" id="UP001161017">
    <property type="component" value="Unassembled WGS sequence"/>
</dbReference>
<dbReference type="SMART" id="SM00066">
    <property type="entry name" value="GAL4"/>
    <property type="match status" value="1"/>
</dbReference>
<name>A0AA43TSG0_9LECA</name>
<feature type="region of interest" description="Disordered" evidence="2">
    <location>
        <begin position="1"/>
        <end position="75"/>
    </location>
</feature>
<dbReference type="PANTHER" id="PTHR31668">
    <property type="entry name" value="GLUCOSE TRANSPORT TRANSCRIPTION REGULATOR RGT1-RELATED-RELATED"/>
    <property type="match status" value="1"/>
</dbReference>
<evidence type="ECO:0000313" key="4">
    <source>
        <dbReference type="EMBL" id="MDI1485190.1"/>
    </source>
</evidence>
<feature type="domain" description="Zn(2)-C6 fungal-type" evidence="3">
    <location>
        <begin position="81"/>
        <end position="111"/>
    </location>
</feature>
<dbReference type="GO" id="GO:0000981">
    <property type="term" value="F:DNA-binding transcription factor activity, RNA polymerase II-specific"/>
    <property type="evidence" value="ECO:0007669"/>
    <property type="project" value="InterPro"/>
</dbReference>
<sequence>MASYPPPEAQYVQQAPQPNFYNERPSADSPRAPLPPGFYPNPNTDPSLQQTPPQQAPPQQAAKTPQSNGDSQKSASRLRKACDSCSVRKVKCDESGPPCKACVALEIPCTFERPSKRRGPPNRLAESIKKQRIDSPAASGHSIPSSPTHAAHTLASFAQQQVLSADAICPWPVLQLLIDDYFTYIHPLIPVPHEPSFRSALEHRQDLTSPTFLALMASMIGCLTASFPRRPRQHFKNHGLVHMSPNSTSLIERCQKVAVEAHGPATFNRAYTVHDAIISYLQGLTNIHTWQRLPAMLYFKECLSIITTLGLHKADQGYSASNGPSADGAVLNGVKAEAQNPAGMDLIVNELGKRIFWVLFVGVRSLQQLGVSPFELNIPPPTKLDPYPPLPVEVDDDFLTPTQILQQPDGRISELVGFNINARIYTSYSSVSLNEMNYGVDELVDWERQRREIEQSLDNVKRILESLPAPLVLDSTAKEQVAHPPHNPDSSPATASKEGAPALNNGGYDDRASTQREIQKANIQASQIGTRTYLVERYFALSNAHHHTNNSAPEKSNGNDTSNNSMTAEHSSITTSLLDMLSTIQQTHLEPNGASLIAKLRAIASTLLDVPNSRKGTVALKAESQLSSFAAILGRLEKTVAASDYTHEEDEERKAREWTQLRHEQARLSGDGVMSGEDGEAGATR</sequence>
<proteinExistence type="predicted"/>
<reference evidence="4" key="1">
    <citation type="journal article" date="2023" name="Genome Biol. Evol.">
        <title>First Whole Genome Sequence and Flow Cytometry Genome Size Data for the Lichen-Forming Fungus Ramalina farinacea (Ascomycota).</title>
        <authorList>
            <person name="Llewellyn T."/>
            <person name="Mian S."/>
            <person name="Hill R."/>
            <person name="Leitch I.J."/>
            <person name="Gaya E."/>
        </authorList>
    </citation>
    <scope>NUCLEOTIDE SEQUENCE</scope>
    <source>
        <strain evidence="4">LIQ254RAFAR</strain>
    </source>
</reference>
<accession>A0AA43TSG0</accession>
<evidence type="ECO:0000256" key="1">
    <source>
        <dbReference type="ARBA" id="ARBA00023242"/>
    </source>
</evidence>
<feature type="compositionally biased region" description="Polar residues" evidence="2">
    <location>
        <begin position="11"/>
        <end position="20"/>
    </location>
</feature>
<dbReference type="InterPro" id="IPR036864">
    <property type="entry name" value="Zn2-C6_fun-type_DNA-bd_sf"/>
</dbReference>
<dbReference type="PROSITE" id="PS00463">
    <property type="entry name" value="ZN2_CY6_FUNGAL_1"/>
    <property type="match status" value="1"/>
</dbReference>
<dbReference type="PROSITE" id="PS50048">
    <property type="entry name" value="ZN2_CY6_FUNGAL_2"/>
    <property type="match status" value="1"/>
</dbReference>
<dbReference type="InterPro" id="IPR001138">
    <property type="entry name" value="Zn2Cys6_DnaBD"/>
</dbReference>
<gene>
    <name evidence="4" type="ORF">OHK93_000325</name>
</gene>
<feature type="region of interest" description="Disordered" evidence="2">
    <location>
        <begin position="546"/>
        <end position="571"/>
    </location>
</feature>
<dbReference type="GO" id="GO:0008270">
    <property type="term" value="F:zinc ion binding"/>
    <property type="evidence" value="ECO:0007669"/>
    <property type="project" value="InterPro"/>
</dbReference>
<evidence type="ECO:0000313" key="5">
    <source>
        <dbReference type="Proteomes" id="UP001161017"/>
    </source>
</evidence>
<evidence type="ECO:0000256" key="2">
    <source>
        <dbReference type="SAM" id="MobiDB-lite"/>
    </source>
</evidence>
<dbReference type="CDD" id="cd12148">
    <property type="entry name" value="fungal_TF_MHR"/>
    <property type="match status" value="1"/>
</dbReference>
<dbReference type="AlphaFoldDB" id="A0AA43TSG0"/>
<dbReference type="SUPFAM" id="SSF57701">
    <property type="entry name" value="Zn2/Cys6 DNA-binding domain"/>
    <property type="match status" value="1"/>
</dbReference>
<dbReference type="CDD" id="cd00067">
    <property type="entry name" value="GAL4"/>
    <property type="match status" value="1"/>
</dbReference>
<feature type="region of interest" description="Disordered" evidence="2">
    <location>
        <begin position="663"/>
        <end position="685"/>
    </location>
</feature>
<feature type="compositionally biased region" description="Low complexity" evidence="2">
    <location>
        <begin position="49"/>
        <end position="66"/>
    </location>
</feature>
<evidence type="ECO:0000259" key="3">
    <source>
        <dbReference type="PROSITE" id="PS50048"/>
    </source>
</evidence>
<dbReference type="InterPro" id="IPR050797">
    <property type="entry name" value="Carb_Metab_Trans_Reg"/>
</dbReference>
<comment type="caution">
    <text evidence="4">The sequence shown here is derived from an EMBL/GenBank/DDBJ whole genome shotgun (WGS) entry which is preliminary data.</text>
</comment>
<dbReference type="EMBL" id="JAPUFD010000001">
    <property type="protein sequence ID" value="MDI1485190.1"/>
    <property type="molecule type" value="Genomic_DNA"/>
</dbReference>